<gene>
    <name evidence="1" type="ORF">GCM10007852_34140</name>
</gene>
<proteinExistence type="predicted"/>
<comment type="caution">
    <text evidence="1">The sequence shown here is derived from an EMBL/GenBank/DDBJ whole genome shotgun (WGS) entry which is preliminary data.</text>
</comment>
<protein>
    <submittedName>
        <fullName evidence="1">Uncharacterized protein</fullName>
    </submittedName>
</protein>
<dbReference type="Proteomes" id="UP001156601">
    <property type="component" value="Unassembled WGS sequence"/>
</dbReference>
<accession>A0AA37T2U7</accession>
<organism evidence="1 2">
    <name type="scientific">Agaribacter marinus</name>
    <dbReference type="NCBI Taxonomy" id="1431249"/>
    <lineage>
        <taxon>Bacteria</taxon>
        <taxon>Pseudomonadati</taxon>
        <taxon>Pseudomonadota</taxon>
        <taxon>Gammaproteobacteria</taxon>
        <taxon>Alteromonadales</taxon>
        <taxon>Alteromonadaceae</taxon>
        <taxon>Agaribacter</taxon>
    </lineage>
</organism>
<reference evidence="1" key="2">
    <citation type="submission" date="2023-01" db="EMBL/GenBank/DDBJ databases">
        <title>Draft genome sequence of Agaribacter marinus strain NBRC 110023.</title>
        <authorList>
            <person name="Sun Q."/>
            <person name="Mori K."/>
        </authorList>
    </citation>
    <scope>NUCLEOTIDE SEQUENCE</scope>
    <source>
        <strain evidence="1">NBRC 110023</strain>
    </source>
</reference>
<keyword evidence="2" id="KW-1185">Reference proteome</keyword>
<dbReference type="EMBL" id="BSOT01000011">
    <property type="protein sequence ID" value="GLR72506.1"/>
    <property type="molecule type" value="Genomic_DNA"/>
</dbReference>
<reference evidence="1" key="1">
    <citation type="journal article" date="2014" name="Int. J. Syst. Evol. Microbiol.">
        <title>Complete genome sequence of Corynebacterium casei LMG S-19264T (=DSM 44701T), isolated from a smear-ripened cheese.</title>
        <authorList>
            <consortium name="US DOE Joint Genome Institute (JGI-PGF)"/>
            <person name="Walter F."/>
            <person name="Albersmeier A."/>
            <person name="Kalinowski J."/>
            <person name="Ruckert C."/>
        </authorList>
    </citation>
    <scope>NUCLEOTIDE SEQUENCE</scope>
    <source>
        <strain evidence="1">NBRC 110023</strain>
    </source>
</reference>
<name>A0AA37T2U7_9ALTE</name>
<dbReference type="AlphaFoldDB" id="A0AA37T2U7"/>
<evidence type="ECO:0000313" key="1">
    <source>
        <dbReference type="EMBL" id="GLR72506.1"/>
    </source>
</evidence>
<sequence>MAKQNQAYASYVQMYAAATNTMTHWRILSEPPEILRQNGSMTLIIKDKLKKYMGIWQYILSDLQTEKISW</sequence>
<evidence type="ECO:0000313" key="2">
    <source>
        <dbReference type="Proteomes" id="UP001156601"/>
    </source>
</evidence>